<feature type="transmembrane region" description="Helical" evidence="8">
    <location>
        <begin position="370"/>
        <end position="403"/>
    </location>
</feature>
<evidence type="ECO:0000256" key="8">
    <source>
        <dbReference type="SAM" id="Phobius"/>
    </source>
</evidence>
<dbReference type="Pfam" id="PF01594">
    <property type="entry name" value="AI-2E_transport"/>
    <property type="match status" value="1"/>
</dbReference>
<gene>
    <name evidence="9" type="ORF">C5Q96_08200</name>
</gene>
<dbReference type="GeneID" id="78392245"/>
<dbReference type="EMBL" id="CP027228">
    <property type="protein sequence ID" value="AVM48839.1"/>
    <property type="molecule type" value="Genomic_DNA"/>
</dbReference>
<keyword evidence="7 8" id="KW-0472">Membrane</keyword>
<evidence type="ECO:0000256" key="7">
    <source>
        <dbReference type="ARBA" id="ARBA00023136"/>
    </source>
</evidence>
<keyword evidence="6 8" id="KW-1133">Transmembrane helix</keyword>
<keyword evidence="10" id="KW-1185">Reference proteome</keyword>
<dbReference type="RefSeq" id="WP_106057893.1">
    <property type="nucleotide sequence ID" value="NZ_CP027228.1"/>
</dbReference>
<comment type="subcellular location">
    <subcellularLocation>
        <location evidence="1">Cell membrane</location>
        <topology evidence="1">Multi-pass membrane protein</topology>
    </subcellularLocation>
</comment>
<dbReference type="Proteomes" id="UP000237883">
    <property type="component" value="Chromosome"/>
</dbReference>
<feature type="transmembrane region" description="Helical" evidence="8">
    <location>
        <begin position="48"/>
        <end position="67"/>
    </location>
</feature>
<evidence type="ECO:0000256" key="1">
    <source>
        <dbReference type="ARBA" id="ARBA00004651"/>
    </source>
</evidence>
<sequence length="453" mass="50262">MLRKFVKSPYIKASIALIVSGSVLIMLSNVLSKTRFTAGMETINKTLMPVYIGVFIAFLLCPIYNKLVRGIYIRLRDSGDISHEALKRPSRTRLAGGRVKAVDDPTVRMKRNLAIAKIGASAISIMIIVAFFALIGYFVIPQIVMSIVNLMNTMPQRLAYFSSWSEHHLQSFPQIVKWINEAANAGTSEIIDWIRDNILKDNFQNLANLVSAQIISVVRGSANLFVGILISIYLLNYKEIIFANTRKIVAATCSEQRSRSLYEFVKIINETFIGFIVGRILDAIIIGILTYVCLLVLNMPLALLIAVIVGVTNVIPFFGPFLGAIPSVCLLMLEDPVKAGYFIVMIFVIQQLDGNVIGPKIVGSAIGIGSFWVLIAVLIGGGLFGFLGMALGVPVFAVFYRYAGKLTNSKLRKRSKETDIRSYTDYAKFGIEEKDLYGENHVTEKLNKDKPNR</sequence>
<name>A0A2S0L6B9_9FIRM</name>
<evidence type="ECO:0000313" key="9">
    <source>
        <dbReference type="EMBL" id="AVM48839.1"/>
    </source>
</evidence>
<keyword evidence="3" id="KW-0813">Transport</keyword>
<protein>
    <recommendedName>
        <fullName evidence="11">AI-2E family transporter</fullName>
    </recommendedName>
</protein>
<dbReference type="InterPro" id="IPR002549">
    <property type="entry name" value="AI-2E-like"/>
</dbReference>
<evidence type="ECO:0000256" key="4">
    <source>
        <dbReference type="ARBA" id="ARBA00022475"/>
    </source>
</evidence>
<evidence type="ECO:0000256" key="2">
    <source>
        <dbReference type="ARBA" id="ARBA00009773"/>
    </source>
</evidence>
<dbReference type="GO" id="GO:0055085">
    <property type="term" value="P:transmembrane transport"/>
    <property type="evidence" value="ECO:0007669"/>
    <property type="project" value="TreeGrafter"/>
</dbReference>
<keyword evidence="4" id="KW-1003">Cell membrane</keyword>
<reference evidence="10" key="1">
    <citation type="submission" date="2018-02" db="EMBL/GenBank/DDBJ databases">
        <authorList>
            <person name="Holder M.E."/>
            <person name="Ajami N.J."/>
            <person name="Petrosino J.F."/>
        </authorList>
    </citation>
    <scope>NUCLEOTIDE SEQUENCE [LARGE SCALE GENOMIC DNA]</scope>
    <source>
        <strain evidence="10">CCUG 47132</strain>
    </source>
</reference>
<evidence type="ECO:0008006" key="11">
    <source>
        <dbReference type="Google" id="ProtNLM"/>
    </source>
</evidence>
<keyword evidence="5 8" id="KW-0812">Transmembrane</keyword>
<evidence type="ECO:0000256" key="5">
    <source>
        <dbReference type="ARBA" id="ARBA00022692"/>
    </source>
</evidence>
<dbReference type="OrthoDB" id="9793390at2"/>
<dbReference type="GO" id="GO:0005886">
    <property type="term" value="C:plasma membrane"/>
    <property type="evidence" value="ECO:0007669"/>
    <property type="project" value="UniProtKB-SubCell"/>
</dbReference>
<dbReference type="PANTHER" id="PTHR21716:SF53">
    <property type="entry name" value="PERMEASE PERM-RELATED"/>
    <property type="match status" value="1"/>
</dbReference>
<accession>A0A2S0L6B9</accession>
<organism evidence="9 10">
    <name type="scientific">Mogibacterium diversum</name>
    <dbReference type="NCBI Taxonomy" id="114527"/>
    <lineage>
        <taxon>Bacteria</taxon>
        <taxon>Bacillati</taxon>
        <taxon>Bacillota</taxon>
        <taxon>Clostridia</taxon>
        <taxon>Peptostreptococcales</taxon>
        <taxon>Anaerovoracaceae</taxon>
        <taxon>Mogibacterium</taxon>
    </lineage>
</organism>
<feature type="transmembrane region" description="Helical" evidence="8">
    <location>
        <begin position="272"/>
        <end position="297"/>
    </location>
</feature>
<evidence type="ECO:0000313" key="10">
    <source>
        <dbReference type="Proteomes" id="UP000237883"/>
    </source>
</evidence>
<dbReference type="KEGG" id="mdv:C5Q96_08200"/>
<feature type="transmembrane region" description="Helical" evidence="8">
    <location>
        <begin position="118"/>
        <end position="140"/>
    </location>
</feature>
<dbReference type="AlphaFoldDB" id="A0A2S0L6B9"/>
<dbReference type="PANTHER" id="PTHR21716">
    <property type="entry name" value="TRANSMEMBRANE PROTEIN"/>
    <property type="match status" value="1"/>
</dbReference>
<evidence type="ECO:0000256" key="6">
    <source>
        <dbReference type="ARBA" id="ARBA00022989"/>
    </source>
</evidence>
<evidence type="ECO:0000256" key="3">
    <source>
        <dbReference type="ARBA" id="ARBA00022448"/>
    </source>
</evidence>
<feature type="transmembrane region" description="Helical" evidence="8">
    <location>
        <begin position="303"/>
        <end position="333"/>
    </location>
</feature>
<feature type="transmembrane region" description="Helical" evidence="8">
    <location>
        <begin position="214"/>
        <end position="237"/>
    </location>
</feature>
<proteinExistence type="inferred from homology"/>
<comment type="similarity">
    <text evidence="2">Belongs to the autoinducer-2 exporter (AI-2E) (TC 2.A.86) family.</text>
</comment>